<gene>
    <name evidence="2" type="ORF">PFL603g_05169</name>
</gene>
<evidence type="ECO:0000313" key="2">
    <source>
        <dbReference type="EMBL" id="KWV70491.1"/>
    </source>
</evidence>
<protein>
    <submittedName>
        <fullName evidence="2">Uncharacterized protein</fullName>
    </submittedName>
</protein>
<comment type="caution">
    <text evidence="2">The sequence shown here is derived from an EMBL/GenBank/DDBJ whole genome shotgun (WGS) entry which is preliminary data.</text>
</comment>
<accession>A0A109KJR1</accession>
<reference evidence="2 3" key="1">
    <citation type="submission" date="2015-05" db="EMBL/GenBank/DDBJ databases">
        <title>A genomic and transcriptomic approach to investigate the blue pigment phenotype in Pseudomonas fluorescens.</title>
        <authorList>
            <person name="Andreani N.A."/>
            <person name="Cardazzo B."/>
        </authorList>
    </citation>
    <scope>NUCLEOTIDE SEQUENCE [LARGE SCALE GENOMIC DNA]</scope>
    <source>
        <strain evidence="2 3">Ps_40</strain>
    </source>
</reference>
<dbReference type="PATRIC" id="fig|294.195.peg.5527"/>
<feature type="compositionally biased region" description="Polar residues" evidence="1">
    <location>
        <begin position="103"/>
        <end position="115"/>
    </location>
</feature>
<feature type="region of interest" description="Disordered" evidence="1">
    <location>
        <begin position="94"/>
        <end position="130"/>
    </location>
</feature>
<evidence type="ECO:0000256" key="1">
    <source>
        <dbReference type="SAM" id="MobiDB-lite"/>
    </source>
</evidence>
<dbReference type="AlphaFoldDB" id="A0A109KJR1"/>
<proteinExistence type="predicted"/>
<organism evidence="2 3">
    <name type="scientific">Pseudomonas fluorescens</name>
    <dbReference type="NCBI Taxonomy" id="294"/>
    <lineage>
        <taxon>Bacteria</taxon>
        <taxon>Pseudomonadati</taxon>
        <taxon>Pseudomonadota</taxon>
        <taxon>Gammaproteobacteria</taxon>
        <taxon>Pseudomonadales</taxon>
        <taxon>Pseudomonadaceae</taxon>
        <taxon>Pseudomonas</taxon>
    </lineage>
</organism>
<sequence>MWELACLRWHHPGVTDRPRCCHRRQASSHRGLFQAWRSSFFRNTVISFSACLSPWANAASCLEVRYIQGGVRDKHGTLGDNRGQAARTIAKRLQPMQRAPGSPRQTESTSTNFQPGSKARPGHSLCNVEPQAPSSEAELLLCTVWSSPGQPSQPPSLPYARLDIAAMTIWIQHSLAQRSSVGGR</sequence>
<evidence type="ECO:0000313" key="3">
    <source>
        <dbReference type="Proteomes" id="UP000063434"/>
    </source>
</evidence>
<name>A0A109KJR1_PSEFL</name>
<dbReference type="Proteomes" id="UP000063434">
    <property type="component" value="Unassembled WGS sequence"/>
</dbReference>
<dbReference type="EMBL" id="LCYC01000062">
    <property type="protein sequence ID" value="KWV70491.1"/>
    <property type="molecule type" value="Genomic_DNA"/>
</dbReference>